<evidence type="ECO:0000313" key="3">
    <source>
        <dbReference type="Proteomes" id="UP000298663"/>
    </source>
</evidence>
<dbReference type="Proteomes" id="UP000298663">
    <property type="component" value="Unassembled WGS sequence"/>
</dbReference>
<reference evidence="2 3" key="1">
    <citation type="journal article" date="2015" name="Genome Biol.">
        <title>Comparative genomics of Steinernema reveals deeply conserved gene regulatory networks.</title>
        <authorList>
            <person name="Dillman A.R."/>
            <person name="Macchietto M."/>
            <person name="Porter C.F."/>
            <person name="Rogers A."/>
            <person name="Williams B."/>
            <person name="Antoshechkin I."/>
            <person name="Lee M.M."/>
            <person name="Goodwin Z."/>
            <person name="Lu X."/>
            <person name="Lewis E.E."/>
            <person name="Goodrich-Blair H."/>
            <person name="Stock S.P."/>
            <person name="Adams B.J."/>
            <person name="Sternberg P.W."/>
            <person name="Mortazavi A."/>
        </authorList>
    </citation>
    <scope>NUCLEOTIDE SEQUENCE [LARGE SCALE GENOMIC DNA]</scope>
    <source>
        <strain evidence="2 3">ALL</strain>
    </source>
</reference>
<dbReference type="AlphaFoldDB" id="A0A4U8UZF8"/>
<evidence type="ECO:0000313" key="2">
    <source>
        <dbReference type="EMBL" id="TMS38534.1"/>
    </source>
</evidence>
<feature type="region of interest" description="Disordered" evidence="1">
    <location>
        <begin position="474"/>
        <end position="498"/>
    </location>
</feature>
<feature type="compositionally biased region" description="Acidic residues" evidence="1">
    <location>
        <begin position="62"/>
        <end position="79"/>
    </location>
</feature>
<sequence>MDRNRNPSGRYQNEVPEAGDLSSRMAPEAFDPEEQDFFNQNIAAKRGDDLQVFDANLLDHPEQDDEDPSEHSEDEDEGDYVNHPMNVFEIGQSSITRSDRQVLMNQGFQMDADSEVASVSRNQGSLLLPNDDDDESEIDIHVEGPAPAESVAPAHRVQDPPIRDAGSVSETEDESGPGPASLVLVRPLDNLAELGAAIGDDWFDGMEFEGFVRQGRVVEPEPAPAKGGGLQPGRLRQGFNNQESSRPSSQADREPSAVVRASSSIGVAPSAERSAQFGRAVFNTFQSGNNPMAPLEPQPVQLPQPQQPPSRLTTVEIQSNHVIHRKGVEDCAELVAPAHHFERLSLVAQLPQCTQITVFCAVADRFKDQKKEAAISVHDDEATQQKVERGGVRLPGHETESLLDGFEKSPKSSIAIVLATPAVIATQCTFMEPAKTVEPVVFEEDVPEQHSPFQESQENELEDELVRDEAVEVEAGEEKLVEEPVLGETNANGAANDQPAKINEVKKICWKVETNR</sequence>
<keyword evidence="3" id="KW-1185">Reference proteome</keyword>
<dbReference type="EMBL" id="AZBU02000001">
    <property type="protein sequence ID" value="TMS38534.1"/>
    <property type="molecule type" value="Genomic_DNA"/>
</dbReference>
<proteinExistence type="predicted"/>
<feature type="region of interest" description="Disordered" evidence="1">
    <location>
        <begin position="218"/>
        <end position="265"/>
    </location>
</feature>
<feature type="region of interest" description="Disordered" evidence="1">
    <location>
        <begin position="1"/>
        <end position="33"/>
    </location>
</feature>
<feature type="compositionally biased region" description="Polar residues" evidence="1">
    <location>
        <begin position="239"/>
        <end position="250"/>
    </location>
</feature>
<organism evidence="2 3">
    <name type="scientific">Steinernema carpocapsae</name>
    <name type="common">Entomopathogenic nematode</name>
    <dbReference type="NCBI Taxonomy" id="34508"/>
    <lineage>
        <taxon>Eukaryota</taxon>
        <taxon>Metazoa</taxon>
        <taxon>Ecdysozoa</taxon>
        <taxon>Nematoda</taxon>
        <taxon>Chromadorea</taxon>
        <taxon>Rhabditida</taxon>
        <taxon>Tylenchina</taxon>
        <taxon>Panagrolaimomorpha</taxon>
        <taxon>Strongyloidoidea</taxon>
        <taxon>Steinernematidae</taxon>
        <taxon>Steinernema</taxon>
    </lineage>
</organism>
<feature type="compositionally biased region" description="Polar residues" evidence="1">
    <location>
        <begin position="1"/>
        <end position="11"/>
    </location>
</feature>
<gene>
    <name evidence="2" type="ORF">L596_005238</name>
</gene>
<evidence type="ECO:0000256" key="1">
    <source>
        <dbReference type="SAM" id="MobiDB-lite"/>
    </source>
</evidence>
<name>A0A4U8UZF8_STECR</name>
<feature type="region of interest" description="Disordered" evidence="1">
    <location>
        <begin position="114"/>
        <end position="181"/>
    </location>
</feature>
<accession>A0A4U8UZF8</accession>
<protein>
    <submittedName>
        <fullName evidence="2">Uncharacterized protein</fullName>
    </submittedName>
</protein>
<feature type="region of interest" description="Disordered" evidence="1">
    <location>
        <begin position="54"/>
        <end position="84"/>
    </location>
</feature>
<reference evidence="2 3" key="2">
    <citation type="journal article" date="2019" name="G3 (Bethesda)">
        <title>Hybrid Assembly of the Genome of the Entomopathogenic Nematode Steinernema carpocapsae Identifies the X-Chromosome.</title>
        <authorList>
            <person name="Serra L."/>
            <person name="Macchietto M."/>
            <person name="Macias-Munoz A."/>
            <person name="McGill C.J."/>
            <person name="Rodriguez I.M."/>
            <person name="Rodriguez B."/>
            <person name="Murad R."/>
            <person name="Mortazavi A."/>
        </authorList>
    </citation>
    <scope>NUCLEOTIDE SEQUENCE [LARGE SCALE GENOMIC DNA]</scope>
    <source>
        <strain evidence="2 3">ALL</strain>
    </source>
</reference>
<comment type="caution">
    <text evidence="2">The sequence shown here is derived from an EMBL/GenBank/DDBJ whole genome shotgun (WGS) entry which is preliminary data.</text>
</comment>